<dbReference type="AlphaFoldDB" id="A0A439CTW4"/>
<feature type="region of interest" description="Disordered" evidence="1">
    <location>
        <begin position="357"/>
        <end position="385"/>
    </location>
</feature>
<feature type="compositionally biased region" description="Basic and acidic residues" evidence="1">
    <location>
        <begin position="280"/>
        <end position="289"/>
    </location>
</feature>
<feature type="region of interest" description="Disordered" evidence="1">
    <location>
        <begin position="1"/>
        <end position="71"/>
    </location>
</feature>
<evidence type="ECO:0000256" key="1">
    <source>
        <dbReference type="SAM" id="MobiDB-lite"/>
    </source>
</evidence>
<gene>
    <name evidence="2" type="ORF">EKO27_g9509</name>
</gene>
<sequence>MAPPERRSTASLETPLEDPSALPPPSEVPSDALLALPSSIEAPSTLPLSSETPLEDPATLPSSPETSAPTSRCYPELMAFKRHVTSKYIKLQGSERDFLPINLQKELVTRDSVLLAFKAIGETESAELDHIVDFVLRKGERIFLILVLMTYNNAEKLSALRELKIAGVDDDKLPLELSNKELLDRMPKGWEDNDFELFQVHQWPLLAPILERESVYDVHELQPLPYVELPSTPKGEGFFGEVSRAEIHEAHIIEKHRPAENARANNRPSGIAVAIKKAKDSQESKDFKEPPFANLPGLPADLKCPDTEIRDQRNKYTRPAYKGGMLSPGDTRGPVQALPNSHNQPIGQVDNLEGDFAPEVVVDPPGDTAGPALPATTGSTVADEREVAESATMNNQEYVSSSASKCDL</sequence>
<protein>
    <submittedName>
        <fullName evidence="2">Uncharacterized protein</fullName>
    </submittedName>
</protein>
<reference evidence="2 3" key="1">
    <citation type="submission" date="2018-12" db="EMBL/GenBank/DDBJ databases">
        <title>Draft genome sequence of Xylaria grammica IHI A82.</title>
        <authorList>
            <person name="Buettner E."/>
            <person name="Kellner H."/>
        </authorList>
    </citation>
    <scope>NUCLEOTIDE SEQUENCE [LARGE SCALE GENOMIC DNA]</scope>
    <source>
        <strain evidence="2 3">IHI A82</strain>
    </source>
</reference>
<organism evidence="2 3">
    <name type="scientific">Xylaria grammica</name>
    <dbReference type="NCBI Taxonomy" id="363999"/>
    <lineage>
        <taxon>Eukaryota</taxon>
        <taxon>Fungi</taxon>
        <taxon>Dikarya</taxon>
        <taxon>Ascomycota</taxon>
        <taxon>Pezizomycotina</taxon>
        <taxon>Sordariomycetes</taxon>
        <taxon>Xylariomycetidae</taxon>
        <taxon>Xylariales</taxon>
        <taxon>Xylariaceae</taxon>
        <taxon>Xylaria</taxon>
    </lineage>
</organism>
<feature type="compositionally biased region" description="Polar residues" evidence="1">
    <location>
        <begin position="60"/>
        <end position="70"/>
    </location>
</feature>
<name>A0A439CTW4_9PEZI</name>
<dbReference type="EMBL" id="RYZI01000422">
    <property type="protein sequence ID" value="RWA05597.1"/>
    <property type="molecule type" value="Genomic_DNA"/>
</dbReference>
<evidence type="ECO:0000313" key="3">
    <source>
        <dbReference type="Proteomes" id="UP000286045"/>
    </source>
</evidence>
<evidence type="ECO:0000313" key="2">
    <source>
        <dbReference type="EMBL" id="RWA05597.1"/>
    </source>
</evidence>
<accession>A0A439CTW4</accession>
<feature type="region of interest" description="Disordered" evidence="1">
    <location>
        <begin position="280"/>
        <end position="305"/>
    </location>
</feature>
<keyword evidence="3" id="KW-1185">Reference proteome</keyword>
<comment type="caution">
    <text evidence="2">The sequence shown here is derived from an EMBL/GenBank/DDBJ whole genome shotgun (WGS) entry which is preliminary data.</text>
</comment>
<proteinExistence type="predicted"/>
<dbReference type="Proteomes" id="UP000286045">
    <property type="component" value="Unassembled WGS sequence"/>
</dbReference>